<feature type="signal peptide" evidence="1">
    <location>
        <begin position="1"/>
        <end position="20"/>
    </location>
</feature>
<comment type="caution">
    <text evidence="2">The sequence shown here is derived from an EMBL/GenBank/DDBJ whole genome shotgun (WGS) entry which is preliminary data.</text>
</comment>
<evidence type="ECO:0008006" key="4">
    <source>
        <dbReference type="Google" id="ProtNLM"/>
    </source>
</evidence>
<evidence type="ECO:0000256" key="1">
    <source>
        <dbReference type="SAM" id="SignalP"/>
    </source>
</evidence>
<reference evidence="2 3" key="1">
    <citation type="submission" date="2018-01" db="EMBL/GenBank/DDBJ databases">
        <title>Whole genome analyses suggest that Burkholderia sensu lato contains two further novel genera in the rhizoxinica-symbiotica group Mycetohabitans gen. nov., and Trinickia gen. nov.: implications for the evolution of diazotrophy and nodulation in the Burkholderiaceae.</title>
        <authorList>
            <person name="Estrada-de los Santos P."/>
            <person name="Palmer M."/>
            <person name="Chavez-Ramirez B."/>
            <person name="Beukes C."/>
            <person name="Steenkamp E.T."/>
            <person name="Hirsch A.M."/>
            <person name="Manyaka P."/>
            <person name="Maluk M."/>
            <person name="Lafos M."/>
            <person name="Crook M."/>
            <person name="Gross E."/>
            <person name="Simon M.F."/>
            <person name="Bueno dos Reis Junior F."/>
            <person name="Poole P.S."/>
            <person name="Venter S.N."/>
            <person name="James E.K."/>
        </authorList>
    </citation>
    <scope>NUCLEOTIDE SEQUENCE [LARGE SCALE GENOMIC DNA]</scope>
    <source>
        <strain evidence="2 3">GP25-8</strain>
    </source>
</reference>
<evidence type="ECO:0000313" key="3">
    <source>
        <dbReference type="Proteomes" id="UP000235347"/>
    </source>
</evidence>
<organism evidence="2 3">
    <name type="scientific">Trinickia soli</name>
    <dbReference type="NCBI Taxonomy" id="380675"/>
    <lineage>
        <taxon>Bacteria</taxon>
        <taxon>Pseudomonadati</taxon>
        <taxon>Pseudomonadota</taxon>
        <taxon>Betaproteobacteria</taxon>
        <taxon>Burkholderiales</taxon>
        <taxon>Burkholderiaceae</taxon>
        <taxon>Trinickia</taxon>
    </lineage>
</organism>
<dbReference type="AlphaFoldDB" id="A0A2N7WBG6"/>
<keyword evidence="1" id="KW-0732">Signal</keyword>
<name>A0A2N7WBG6_9BURK</name>
<proteinExistence type="predicted"/>
<dbReference type="EMBL" id="PNYB01000004">
    <property type="protein sequence ID" value="PMS26753.1"/>
    <property type="molecule type" value="Genomic_DNA"/>
</dbReference>
<dbReference type="Proteomes" id="UP000235347">
    <property type="component" value="Unassembled WGS sequence"/>
</dbReference>
<dbReference type="PROSITE" id="PS51257">
    <property type="entry name" value="PROKAR_LIPOPROTEIN"/>
    <property type="match status" value="1"/>
</dbReference>
<protein>
    <recommendedName>
        <fullName evidence="4">Lipoprotein</fullName>
    </recommendedName>
</protein>
<feature type="chain" id="PRO_5014776317" description="Lipoprotein" evidence="1">
    <location>
        <begin position="21"/>
        <end position="129"/>
    </location>
</feature>
<accession>A0A2N7WBG6</accession>
<gene>
    <name evidence="2" type="ORF">C0Z19_06745</name>
</gene>
<evidence type="ECO:0000313" key="2">
    <source>
        <dbReference type="EMBL" id="PMS26753.1"/>
    </source>
</evidence>
<sequence>MRGWAMGAAYAVALGGMALAAGCAQWPGLGGASGSSRFAALQTMCGAETDYGADAQSVYSALFDAYVAYRHGKLAQADYCAFENGIATHYRMRMTGGPDAQRAWADYFNAQRVQAIDWRAQVDPTLRGG</sequence>
<keyword evidence="3" id="KW-1185">Reference proteome</keyword>